<dbReference type="EMBL" id="CAJNBJ010000016">
    <property type="protein sequence ID" value="CAE6751895.1"/>
    <property type="molecule type" value="Genomic_DNA"/>
</dbReference>
<keyword evidence="1" id="KW-0732">Signal</keyword>
<evidence type="ECO:0000313" key="3">
    <source>
        <dbReference type="Proteomes" id="UP000675880"/>
    </source>
</evidence>
<gene>
    <name evidence="2" type="ORF">NSPZN2_30214</name>
</gene>
<organism evidence="2 3">
    <name type="scientific">Nitrospira defluvii</name>
    <dbReference type="NCBI Taxonomy" id="330214"/>
    <lineage>
        <taxon>Bacteria</taxon>
        <taxon>Pseudomonadati</taxon>
        <taxon>Nitrospirota</taxon>
        <taxon>Nitrospiria</taxon>
        <taxon>Nitrospirales</taxon>
        <taxon>Nitrospiraceae</taxon>
        <taxon>Nitrospira</taxon>
    </lineage>
</organism>
<feature type="chain" id="PRO_5047121106" description="Blue (type 1) copper domain-containing protein" evidence="1">
    <location>
        <begin position="26"/>
        <end position="275"/>
    </location>
</feature>
<dbReference type="SUPFAM" id="SSF49503">
    <property type="entry name" value="Cupredoxins"/>
    <property type="match status" value="1"/>
</dbReference>
<evidence type="ECO:0008006" key="4">
    <source>
        <dbReference type="Google" id="ProtNLM"/>
    </source>
</evidence>
<sequence length="275" mass="28862">MKAHILALLCVLALAATNPTGQTLAAQPGQFTMTATDYGFMGPEQVPSGLTAIEVLNQGAEVHHAQLVRLAPGKTPADFAAAMKADPEHPPTWATFVGGPNAVVPGDRATAVMELQPGQHLVLCLIPNKTGVAHVALGMVKPFMVTEAVGTRMTETKPDVVITARDFQFVLSKPITAGSHTIQLVNEGTQAHEVVLVKLAPAAKAKDFIAAFEPGAAGPPPGRPLGGIVGIERGARGIFTAQFDPGQYALICFFTDSKTGAPHFAQGMTWEFDVR</sequence>
<keyword evidence="3" id="KW-1185">Reference proteome</keyword>
<comment type="caution">
    <text evidence="2">The sequence shown here is derived from an EMBL/GenBank/DDBJ whole genome shotgun (WGS) entry which is preliminary data.</text>
</comment>
<protein>
    <recommendedName>
        <fullName evidence="4">Blue (type 1) copper domain-containing protein</fullName>
    </recommendedName>
</protein>
<reference evidence="2 3" key="1">
    <citation type="submission" date="2021-02" db="EMBL/GenBank/DDBJ databases">
        <authorList>
            <person name="Han P."/>
        </authorList>
    </citation>
    <scope>NUCLEOTIDE SEQUENCE [LARGE SCALE GENOMIC DNA]</scope>
    <source>
        <strain evidence="2">Candidatus Nitrospira sp. ZN2</strain>
    </source>
</reference>
<name>A0ABM8RGM3_9BACT</name>
<proteinExistence type="predicted"/>
<accession>A0ABM8RGM3</accession>
<dbReference type="InterPro" id="IPR008972">
    <property type="entry name" value="Cupredoxin"/>
</dbReference>
<evidence type="ECO:0000313" key="2">
    <source>
        <dbReference type="EMBL" id="CAE6751895.1"/>
    </source>
</evidence>
<dbReference type="Proteomes" id="UP000675880">
    <property type="component" value="Unassembled WGS sequence"/>
</dbReference>
<dbReference type="RefSeq" id="WP_213042407.1">
    <property type="nucleotide sequence ID" value="NZ_CAJNBJ010000016.1"/>
</dbReference>
<feature type="signal peptide" evidence="1">
    <location>
        <begin position="1"/>
        <end position="25"/>
    </location>
</feature>
<evidence type="ECO:0000256" key="1">
    <source>
        <dbReference type="SAM" id="SignalP"/>
    </source>
</evidence>